<reference evidence="2" key="1">
    <citation type="submission" date="2019-12" db="EMBL/GenBank/DDBJ databases">
        <title>Genome sequencing and annotation of Brassica cretica.</title>
        <authorList>
            <person name="Studholme D.J."/>
            <person name="Sarris P."/>
        </authorList>
    </citation>
    <scope>NUCLEOTIDE SEQUENCE</scope>
    <source>
        <strain evidence="2">PFS-109/04</strain>
        <tissue evidence="2">Leaf</tissue>
    </source>
</reference>
<evidence type="ECO:0000256" key="1">
    <source>
        <dbReference type="SAM" id="MobiDB-lite"/>
    </source>
</evidence>
<proteinExistence type="predicted"/>
<gene>
    <name evidence="2" type="ORF">F2Q69_00028033</name>
</gene>
<dbReference type="AlphaFoldDB" id="A0A8S9S9V5"/>
<protein>
    <submittedName>
        <fullName evidence="2">Uncharacterized protein</fullName>
    </submittedName>
</protein>
<sequence length="277" mass="31367">MAHIRVNIPDNESDFSACDSVKSSIEHIIDPSCEDVKGNKNPFSNQISDPIFNLIGKDKPKILGAERETDAGVFYDNPIYYEDTTMPSQQTDFGYALCLHEAFGKSDGATKNFDLKDTTPPLQTMSETSGQRHNYFGIKKLSTKEDSSEPKPERVVLEVKDKNTYADAMKQYVNCGVWRKDFHRESIRKPPDPHRSTIHEYADLSMRQNLPSNSGSERAEEDMNLLTTKGNNWKLMAISRVKSSISEVTGQIENNQKARDQSCNYTEGLNPQMRDWG</sequence>
<accession>A0A8S9S9V5</accession>
<organism evidence="2 3">
    <name type="scientific">Brassica cretica</name>
    <name type="common">Mustard</name>
    <dbReference type="NCBI Taxonomy" id="69181"/>
    <lineage>
        <taxon>Eukaryota</taxon>
        <taxon>Viridiplantae</taxon>
        <taxon>Streptophyta</taxon>
        <taxon>Embryophyta</taxon>
        <taxon>Tracheophyta</taxon>
        <taxon>Spermatophyta</taxon>
        <taxon>Magnoliopsida</taxon>
        <taxon>eudicotyledons</taxon>
        <taxon>Gunneridae</taxon>
        <taxon>Pentapetalae</taxon>
        <taxon>rosids</taxon>
        <taxon>malvids</taxon>
        <taxon>Brassicales</taxon>
        <taxon>Brassicaceae</taxon>
        <taxon>Brassiceae</taxon>
        <taxon>Brassica</taxon>
    </lineage>
</organism>
<evidence type="ECO:0000313" key="3">
    <source>
        <dbReference type="Proteomes" id="UP000712600"/>
    </source>
</evidence>
<name>A0A8S9S9V5_BRACR</name>
<feature type="compositionally biased region" description="Polar residues" evidence="1">
    <location>
        <begin position="252"/>
        <end position="269"/>
    </location>
</feature>
<comment type="caution">
    <text evidence="2">The sequence shown here is derived from an EMBL/GenBank/DDBJ whole genome shotgun (WGS) entry which is preliminary data.</text>
</comment>
<dbReference type="Proteomes" id="UP000712600">
    <property type="component" value="Unassembled WGS sequence"/>
</dbReference>
<dbReference type="EMBL" id="QGKX02000088">
    <property type="protein sequence ID" value="KAF3589428.1"/>
    <property type="molecule type" value="Genomic_DNA"/>
</dbReference>
<evidence type="ECO:0000313" key="2">
    <source>
        <dbReference type="EMBL" id="KAF3589428.1"/>
    </source>
</evidence>
<feature type="region of interest" description="Disordered" evidence="1">
    <location>
        <begin position="252"/>
        <end position="277"/>
    </location>
</feature>